<dbReference type="InterPro" id="IPR032781">
    <property type="entry name" value="ABC_tran_Xtn"/>
</dbReference>
<sequence length="530" mass="61263">MRIMHALNIKYTIGDRTLLNMDQFSIHSGDRIGMIGKNGEGKSLLLEYLLGQTDDEPTVEWYGSVGYFKQLNTDIDDKEWHHLSGGEITMSKLDEIFQQNNDLLLLDEPTNNLDWQHIEELEKRLNNFKGAVLIVSHDRTLLDQVCSRIWELENGKITSYKGNFSDFEQAKLRKVEQQYAEHDKYVKEKKRLIERMRQKEQQAQGMRKPPARMSSSEWQLHKNKAAGKQKKVERVSKVIEDRIERLEKVDKPFEWDDIKMDYTLATPIHKKQVLTAKKIQKSVNGHLLFQADSLKLRTGSKTALIGANGSGKTTLIKQLLTLGDNIELTKQANIGLFEQELAHLPEDKTILQYVQENSPLPQHVVRIILGRLRFFEEDVHKRIGVLSGGERVKTALARLLTGDYNVLVLDEPTNHLDLEAISALEKLIQDYPGTVLFVSHDRRFVNETADHLWILENHTITSFNGNLTAWQTSLEQPREVDEETYDLMALENKLTEIISRLSLPDQKDDVQKLEHEYQDTLNKIQKLRKQ</sequence>
<dbReference type="STRING" id="1385511.GCA_000425225_04164"/>
<accession>A0A0A5FXM5</accession>
<dbReference type="GO" id="GO:0016887">
    <property type="term" value="F:ATP hydrolysis activity"/>
    <property type="evidence" value="ECO:0007669"/>
    <property type="project" value="InterPro"/>
</dbReference>
<protein>
    <recommendedName>
        <fullName evidence="6">ABC transporter domain-containing protein</fullName>
    </recommendedName>
</protein>
<dbReference type="SMART" id="SM00382">
    <property type="entry name" value="AAA"/>
    <property type="match status" value="2"/>
</dbReference>
<dbReference type="CDD" id="cd03221">
    <property type="entry name" value="ABCF_EF-3"/>
    <property type="match status" value="2"/>
</dbReference>
<dbReference type="Pfam" id="PF00005">
    <property type="entry name" value="ABC_tran"/>
    <property type="match status" value="2"/>
</dbReference>
<organism evidence="7 8">
    <name type="scientific">Pontibacillus marinus BH030004 = DSM 16465</name>
    <dbReference type="NCBI Taxonomy" id="1385511"/>
    <lineage>
        <taxon>Bacteria</taxon>
        <taxon>Bacillati</taxon>
        <taxon>Bacillota</taxon>
        <taxon>Bacilli</taxon>
        <taxon>Bacillales</taxon>
        <taxon>Bacillaceae</taxon>
        <taxon>Pontibacillus</taxon>
    </lineage>
</organism>
<evidence type="ECO:0000313" key="8">
    <source>
        <dbReference type="Proteomes" id="UP000030403"/>
    </source>
</evidence>
<keyword evidence="8" id="KW-1185">Reference proteome</keyword>
<dbReference type="eggNOG" id="COG0488">
    <property type="taxonomic scope" value="Bacteria"/>
</dbReference>
<evidence type="ECO:0000256" key="2">
    <source>
        <dbReference type="ARBA" id="ARBA00022741"/>
    </source>
</evidence>
<dbReference type="PANTHER" id="PTHR19211:SF100">
    <property type="entry name" value="RIBOSOME PROTECTION PROTEIN VMLR"/>
    <property type="match status" value="1"/>
</dbReference>
<evidence type="ECO:0000256" key="1">
    <source>
        <dbReference type="ARBA" id="ARBA00022737"/>
    </source>
</evidence>
<dbReference type="RefSeq" id="WP_027447627.1">
    <property type="nucleotide sequence ID" value="NZ_AULJ01000077.1"/>
</dbReference>
<dbReference type="SUPFAM" id="SSF52540">
    <property type="entry name" value="P-loop containing nucleoside triphosphate hydrolases"/>
    <property type="match status" value="2"/>
</dbReference>
<evidence type="ECO:0000256" key="4">
    <source>
        <dbReference type="SAM" id="Coils"/>
    </source>
</evidence>
<feature type="domain" description="ABC transporter" evidence="6">
    <location>
        <begin position="4"/>
        <end position="179"/>
    </location>
</feature>
<evidence type="ECO:0000313" key="7">
    <source>
        <dbReference type="EMBL" id="KGX83583.1"/>
    </source>
</evidence>
<dbReference type="GO" id="GO:0005524">
    <property type="term" value="F:ATP binding"/>
    <property type="evidence" value="ECO:0007669"/>
    <property type="project" value="UniProtKB-KW"/>
</dbReference>
<dbReference type="OrthoDB" id="9760950at2"/>
<reference evidence="7 8" key="1">
    <citation type="submission" date="2013-08" db="EMBL/GenBank/DDBJ databases">
        <authorList>
            <person name="Huang J."/>
            <person name="Wang G."/>
        </authorList>
    </citation>
    <scope>NUCLEOTIDE SEQUENCE [LARGE SCALE GENOMIC DNA]</scope>
    <source>
        <strain evidence="7 8">BH030004</strain>
    </source>
</reference>
<name>A0A0A5FXM5_9BACI</name>
<keyword evidence="4" id="KW-0175">Coiled coil</keyword>
<dbReference type="InterPro" id="IPR027417">
    <property type="entry name" value="P-loop_NTPase"/>
</dbReference>
<dbReference type="Gene3D" id="3.40.50.300">
    <property type="entry name" value="P-loop containing nucleotide triphosphate hydrolases"/>
    <property type="match status" value="3"/>
</dbReference>
<evidence type="ECO:0000256" key="5">
    <source>
        <dbReference type="SAM" id="MobiDB-lite"/>
    </source>
</evidence>
<evidence type="ECO:0000259" key="6">
    <source>
        <dbReference type="PROSITE" id="PS50893"/>
    </source>
</evidence>
<proteinExistence type="predicted"/>
<feature type="domain" description="ABC transporter" evidence="6">
    <location>
        <begin position="274"/>
        <end position="482"/>
    </location>
</feature>
<feature type="region of interest" description="Disordered" evidence="5">
    <location>
        <begin position="199"/>
        <end position="226"/>
    </location>
</feature>
<dbReference type="AlphaFoldDB" id="A0A0A5FXM5"/>
<evidence type="ECO:0000256" key="3">
    <source>
        <dbReference type="ARBA" id="ARBA00022840"/>
    </source>
</evidence>
<keyword evidence="1" id="KW-0677">Repeat</keyword>
<dbReference type="InterPro" id="IPR003593">
    <property type="entry name" value="AAA+_ATPase"/>
</dbReference>
<dbReference type="PROSITE" id="PS50893">
    <property type="entry name" value="ABC_TRANSPORTER_2"/>
    <property type="match status" value="2"/>
</dbReference>
<dbReference type="PANTHER" id="PTHR19211">
    <property type="entry name" value="ATP-BINDING TRANSPORT PROTEIN-RELATED"/>
    <property type="match status" value="1"/>
</dbReference>
<dbReference type="EMBL" id="AVPF01000096">
    <property type="protein sequence ID" value="KGX83583.1"/>
    <property type="molecule type" value="Genomic_DNA"/>
</dbReference>
<dbReference type="InterPro" id="IPR050611">
    <property type="entry name" value="ABCF"/>
</dbReference>
<keyword evidence="2" id="KW-0547">Nucleotide-binding</keyword>
<dbReference type="Pfam" id="PF12848">
    <property type="entry name" value="ABC_tran_Xtn"/>
    <property type="match status" value="1"/>
</dbReference>
<dbReference type="InterPro" id="IPR003439">
    <property type="entry name" value="ABC_transporter-like_ATP-bd"/>
</dbReference>
<keyword evidence="3" id="KW-0067">ATP-binding</keyword>
<dbReference type="NCBIfam" id="NF000355">
    <property type="entry name" value="ribo_prot_ABC_F"/>
    <property type="match status" value="1"/>
</dbReference>
<dbReference type="Proteomes" id="UP000030403">
    <property type="component" value="Unassembled WGS sequence"/>
</dbReference>
<gene>
    <name evidence="7" type="ORF">N783_02120</name>
</gene>
<feature type="coiled-coil region" evidence="4">
    <location>
        <begin position="503"/>
        <end position="530"/>
    </location>
</feature>
<comment type="caution">
    <text evidence="7">The sequence shown here is derived from an EMBL/GenBank/DDBJ whole genome shotgun (WGS) entry which is preliminary data.</text>
</comment>